<feature type="binding site" evidence="5">
    <location>
        <position position="259"/>
    </location>
    <ligand>
        <name>substrate</name>
    </ligand>
</feature>
<dbReference type="GO" id="GO:0005737">
    <property type="term" value="C:cytoplasm"/>
    <property type="evidence" value="ECO:0007669"/>
    <property type="project" value="UniProtKB-SubCell"/>
</dbReference>
<comment type="catalytic activity">
    <reaction evidence="5">
        <text>4-phospho-D-erythronate + NAD(+) = (R)-3-hydroxy-2-oxo-4-phosphooxybutanoate + NADH + H(+)</text>
        <dbReference type="Rhea" id="RHEA:18829"/>
        <dbReference type="ChEBI" id="CHEBI:15378"/>
        <dbReference type="ChEBI" id="CHEBI:57540"/>
        <dbReference type="ChEBI" id="CHEBI:57945"/>
        <dbReference type="ChEBI" id="CHEBI:58538"/>
        <dbReference type="ChEBI" id="CHEBI:58766"/>
        <dbReference type="EC" id="1.1.1.290"/>
    </reaction>
</comment>
<proteinExistence type="inferred from homology"/>
<keyword evidence="1 5" id="KW-0963">Cytoplasm</keyword>
<reference evidence="9" key="1">
    <citation type="submission" date="2022-10" db="EMBL/GenBank/DDBJ databases">
        <authorList>
            <person name="Yu W.X."/>
        </authorList>
    </citation>
    <scope>NUCLEOTIDE SEQUENCE</scope>
    <source>
        <strain evidence="9">D04</strain>
    </source>
</reference>
<feature type="active site" evidence="5">
    <location>
        <position position="209"/>
    </location>
</feature>
<dbReference type="GO" id="GO:0046983">
    <property type="term" value="F:protein dimerization activity"/>
    <property type="evidence" value="ECO:0007669"/>
    <property type="project" value="InterPro"/>
</dbReference>
<dbReference type="InterPro" id="IPR050418">
    <property type="entry name" value="D-iso_2-hydroxyacid_DH_PdxB"/>
</dbReference>
<comment type="caution">
    <text evidence="5">Lacks conserved residue(s) required for the propagation of feature annotation.</text>
</comment>
<keyword evidence="10" id="KW-1185">Reference proteome</keyword>
<feature type="domain" description="D-isomer specific 2-hydroxyacid dehydrogenase catalytic" evidence="6">
    <location>
        <begin position="15"/>
        <end position="279"/>
    </location>
</feature>
<dbReference type="InterPro" id="IPR020921">
    <property type="entry name" value="Erythronate-4-P_DHase"/>
</dbReference>
<dbReference type="EMBL" id="JAPDPI010000009">
    <property type="protein sequence ID" value="MCW3805275.1"/>
    <property type="molecule type" value="Genomic_DNA"/>
</dbReference>
<evidence type="ECO:0000259" key="7">
    <source>
        <dbReference type="Pfam" id="PF02826"/>
    </source>
</evidence>
<dbReference type="PANTHER" id="PTHR43761:SF1">
    <property type="entry name" value="D-ISOMER SPECIFIC 2-HYDROXYACID DEHYDROGENASE CATALYTIC DOMAIN-CONTAINING PROTEIN-RELATED"/>
    <property type="match status" value="1"/>
</dbReference>
<evidence type="ECO:0000256" key="3">
    <source>
        <dbReference type="ARBA" id="ARBA00023027"/>
    </source>
</evidence>
<gene>
    <name evidence="5" type="primary">pdxB</name>
    <name evidence="9" type="ORF">OM074_06525</name>
</gene>
<dbReference type="Pfam" id="PF11890">
    <property type="entry name" value="DUF3410"/>
    <property type="match status" value="1"/>
</dbReference>
<evidence type="ECO:0000259" key="8">
    <source>
        <dbReference type="Pfam" id="PF11890"/>
    </source>
</evidence>
<dbReference type="Pfam" id="PF02826">
    <property type="entry name" value="2-Hacid_dh_C"/>
    <property type="match status" value="1"/>
</dbReference>
<feature type="binding site" evidence="5">
    <location>
        <position position="147"/>
    </location>
    <ligand>
        <name>NAD(+)</name>
        <dbReference type="ChEBI" id="CHEBI:57540"/>
    </ligand>
</feature>
<evidence type="ECO:0000256" key="2">
    <source>
        <dbReference type="ARBA" id="ARBA00023002"/>
    </source>
</evidence>
<keyword evidence="4 5" id="KW-0664">Pyridoxine biosynthesis</keyword>
<name>A0AAE3MCW0_9BACT</name>
<dbReference type="InterPro" id="IPR006139">
    <property type="entry name" value="D-isomer_2_OHA_DH_cat_dom"/>
</dbReference>
<dbReference type="PANTHER" id="PTHR43761">
    <property type="entry name" value="D-ISOMER SPECIFIC 2-HYDROXYACID DEHYDROGENASE FAMILY PROTEIN (AFU_ORTHOLOGUE AFUA_1G13630)"/>
    <property type="match status" value="1"/>
</dbReference>
<comment type="caution">
    <text evidence="9">The sequence shown here is derived from an EMBL/GenBank/DDBJ whole genome shotgun (WGS) entry which is preliminary data.</text>
</comment>
<feature type="binding site" evidence="5">
    <location>
        <position position="258"/>
    </location>
    <ligand>
        <name>NAD(+)</name>
        <dbReference type="ChEBI" id="CHEBI:57540"/>
    </ligand>
</feature>
<dbReference type="InterPro" id="IPR038251">
    <property type="entry name" value="PdxB_dimer_sf"/>
</dbReference>
<keyword evidence="3 5" id="KW-0520">NAD</keyword>
<dbReference type="EC" id="1.1.1.290" evidence="5"/>
<dbReference type="InterPro" id="IPR036291">
    <property type="entry name" value="NAD(P)-bd_dom_sf"/>
</dbReference>
<feature type="binding site" evidence="5">
    <location>
        <position position="67"/>
    </location>
    <ligand>
        <name>substrate</name>
    </ligand>
</feature>
<evidence type="ECO:0000256" key="4">
    <source>
        <dbReference type="ARBA" id="ARBA00023096"/>
    </source>
</evidence>
<feature type="domain" description="D-isomer specific 2-hydroxyacid dehydrogenase NAD-binding" evidence="7">
    <location>
        <begin position="111"/>
        <end position="257"/>
    </location>
</feature>
<protein>
    <recommendedName>
        <fullName evidence="5">Erythronate-4-phosphate dehydrogenase</fullName>
        <ecNumber evidence="5">1.1.1.290</ecNumber>
    </recommendedName>
</protein>
<dbReference type="GO" id="GO:0033711">
    <property type="term" value="F:4-phosphoerythronate dehydrogenase activity"/>
    <property type="evidence" value="ECO:0007669"/>
    <property type="project" value="UniProtKB-EC"/>
</dbReference>
<comment type="subcellular location">
    <subcellularLocation>
        <location evidence="5">Cytoplasm</location>
    </subcellularLocation>
</comment>
<feature type="active site" description="Proton donor" evidence="5">
    <location>
        <position position="255"/>
    </location>
</feature>
<dbReference type="InterPro" id="IPR024531">
    <property type="entry name" value="Erythronate-4-P_DHase_dimer"/>
</dbReference>
<dbReference type="CDD" id="cd12158">
    <property type="entry name" value="ErythrP_dh"/>
    <property type="match status" value="1"/>
</dbReference>
<dbReference type="Gene3D" id="3.30.1370.170">
    <property type="match status" value="1"/>
</dbReference>
<dbReference type="AlphaFoldDB" id="A0AAE3MCW0"/>
<dbReference type="Pfam" id="PF00389">
    <property type="entry name" value="2-Hacid_dh"/>
    <property type="match status" value="1"/>
</dbReference>
<dbReference type="RefSeq" id="WP_301198597.1">
    <property type="nucleotide sequence ID" value="NZ_JAPDPI010000009.1"/>
</dbReference>
<dbReference type="SUPFAM" id="SSF52283">
    <property type="entry name" value="Formate/glycerate dehydrogenase catalytic domain-like"/>
    <property type="match status" value="1"/>
</dbReference>
<dbReference type="HAMAP" id="MF_01825">
    <property type="entry name" value="PdxB"/>
    <property type="match status" value="1"/>
</dbReference>
<evidence type="ECO:0000259" key="6">
    <source>
        <dbReference type="Pfam" id="PF00389"/>
    </source>
</evidence>
<comment type="subunit">
    <text evidence="5">Homodimer.</text>
</comment>
<dbReference type="GO" id="GO:0051287">
    <property type="term" value="F:NAD binding"/>
    <property type="evidence" value="ECO:0007669"/>
    <property type="project" value="InterPro"/>
</dbReference>
<evidence type="ECO:0000313" key="10">
    <source>
        <dbReference type="Proteomes" id="UP001207408"/>
    </source>
</evidence>
<dbReference type="Proteomes" id="UP001207408">
    <property type="component" value="Unassembled WGS sequence"/>
</dbReference>
<evidence type="ECO:0000256" key="1">
    <source>
        <dbReference type="ARBA" id="ARBA00022490"/>
    </source>
</evidence>
<feature type="active site" evidence="5">
    <location>
        <position position="238"/>
    </location>
</feature>
<organism evidence="9 10">
    <name type="scientific">Plebeiibacterium marinum</name>
    <dbReference type="NCBI Taxonomy" id="2992111"/>
    <lineage>
        <taxon>Bacteria</taxon>
        <taxon>Pseudomonadati</taxon>
        <taxon>Bacteroidota</taxon>
        <taxon>Bacteroidia</taxon>
        <taxon>Marinilabiliales</taxon>
        <taxon>Marinilabiliaceae</taxon>
        <taxon>Plebeiibacterium</taxon>
    </lineage>
</organism>
<feature type="binding site" evidence="5">
    <location>
        <position position="233"/>
    </location>
    <ligand>
        <name>NAD(+)</name>
        <dbReference type="ChEBI" id="CHEBI:57540"/>
    </ligand>
</feature>
<dbReference type="SUPFAM" id="SSF51735">
    <property type="entry name" value="NAD(P)-binding Rossmann-fold domains"/>
    <property type="match status" value="1"/>
</dbReference>
<dbReference type="InterPro" id="IPR006140">
    <property type="entry name" value="D-isomer_DH_NAD-bd"/>
</dbReference>
<evidence type="ECO:0000313" key="9">
    <source>
        <dbReference type="EMBL" id="MCW3805275.1"/>
    </source>
</evidence>
<comment type="pathway">
    <text evidence="5">Cofactor biosynthesis; pyridoxine 5'-phosphate biosynthesis; pyridoxine 5'-phosphate from D-erythrose 4-phosphate: step 2/5.</text>
</comment>
<comment type="function">
    <text evidence="5">Catalyzes the oxidation of erythronate-4-phosphate to 3-hydroxy-2-oxo-4-phosphonooxybutanoate.</text>
</comment>
<evidence type="ECO:0000256" key="5">
    <source>
        <dbReference type="HAMAP-Rule" id="MF_01825"/>
    </source>
</evidence>
<dbReference type="GO" id="GO:0008615">
    <property type="term" value="P:pyridoxine biosynthetic process"/>
    <property type="evidence" value="ECO:0007669"/>
    <property type="project" value="UniProtKB-UniRule"/>
</dbReference>
<dbReference type="Gene3D" id="3.40.50.720">
    <property type="entry name" value="NAD(P)-binding Rossmann-like Domain"/>
    <property type="match status" value="2"/>
</dbReference>
<feature type="domain" description="Erythronate-4-phosphate dehydrogenase dimerisation" evidence="8">
    <location>
        <begin position="304"/>
        <end position="371"/>
    </location>
</feature>
<feature type="binding site" evidence="5">
    <location>
        <position position="46"/>
    </location>
    <ligand>
        <name>substrate</name>
    </ligand>
</feature>
<sequence>MLKIIADDKIPFLQGILEPYADVKYYPGAKTTAKIVKDADALITRTRTVCNSDLLTDSRVKMIATATIGYDHIDTTFCKANNINWTNAPGCNSGSVKQYMASAFSNLALINKLNFSDLTIGIIGVGNVGSKVKALAEGLGMRVLLNDPPRQEKEKSSNFVGIDRIQKEADIITFHVPLTNIAPYKTKHLCNKEFLDQCKNGVVIINSSRGEVADNIDLLRSKLSGKVNSIILDVWENEPALNPDLIKETLVATPHIAGYSADGKANGTAMSVQAISEYFNLPLTHWFPNNLPVNKDTDIKIDCKRKSIQQIQIEAILYTYDIMEDDKRLRNAPSSFEKLRGSYPIRREFEAYKIILQGGSKNIEAALNKIGFKDVQCI</sequence>
<accession>A0AAE3MCW0</accession>
<comment type="similarity">
    <text evidence="5">Belongs to the D-isomer specific 2-hydroxyacid dehydrogenase family. PdxB subfamily.</text>
</comment>
<keyword evidence="2 5" id="KW-0560">Oxidoreductase</keyword>